<evidence type="ECO:0000256" key="4">
    <source>
        <dbReference type="ARBA" id="ARBA00023163"/>
    </source>
</evidence>
<dbReference type="Pfam" id="PF01486">
    <property type="entry name" value="K-box"/>
    <property type="match status" value="1"/>
</dbReference>
<dbReference type="InterPro" id="IPR002100">
    <property type="entry name" value="TF_MADSbox"/>
</dbReference>
<dbReference type="InterPro" id="IPR036879">
    <property type="entry name" value="TF_MADSbox_sf"/>
</dbReference>
<sequence length="424" mass="45882">MQGPPGLHPPAPFYPGGYPPPPGWPGYPMPFVPVQGYGAPPGAYPQPGGYPPAGYPQQHGHAPQAGYAVHDKSKKKSSKKGKKGKGGGFGSFLAGAASGAVTVITLTLVDSSSWREGKVVVKRGKDGGKVSKWPRCATTVQEHSGQSHSGSQSRTDESSRKLHRMSPAPDLAAALLPTQLEKKKRKESSRVGSSAPQHTCHARVAGGERMGRGRVEIKRIANDVSRRATFGKRSAGLLKKARELAVLCDVDLGVLVFDGAGAGRQLDYCSPNTSWSDLIERYESINHGEYQKLLADIATLRHERDHLEASVRRQAGEDLPSGATAAELRDLEHKLECALGKDKLMEEQLDESHHRVHILEDQNSFLRHMDMMSEEGRQRAAVEASAEVSELIAPVPPGTLFGGFFPELEEEEAATTIVYCYFPD</sequence>
<dbReference type="PRINTS" id="PR00404">
    <property type="entry name" value="MADSDOMAIN"/>
</dbReference>
<dbReference type="Pfam" id="PF00319">
    <property type="entry name" value="SRF-TF"/>
    <property type="match status" value="1"/>
</dbReference>
<dbReference type="AlphaFoldDB" id="N1R5A2"/>
<keyword evidence="3" id="KW-0238">DNA-binding</keyword>
<evidence type="ECO:0000256" key="3">
    <source>
        <dbReference type="ARBA" id="ARBA00023125"/>
    </source>
</evidence>
<dbReference type="Gene3D" id="3.40.1810.10">
    <property type="entry name" value="Transcription factor, MADS-box"/>
    <property type="match status" value="1"/>
</dbReference>
<feature type="region of interest" description="Disordered" evidence="6">
    <location>
        <begin position="124"/>
        <end position="166"/>
    </location>
</feature>
<evidence type="ECO:0000313" key="7">
    <source>
        <dbReference type="EnsemblPlants" id="EMT33382"/>
    </source>
</evidence>
<dbReference type="GO" id="GO:0046983">
    <property type="term" value="F:protein dimerization activity"/>
    <property type="evidence" value="ECO:0007669"/>
    <property type="project" value="InterPro"/>
</dbReference>
<comment type="subcellular location">
    <subcellularLocation>
        <location evidence="1">Nucleus</location>
    </subcellularLocation>
</comment>
<dbReference type="SMART" id="SM00432">
    <property type="entry name" value="MADS"/>
    <property type="match status" value="1"/>
</dbReference>
<organism evidence="7">
    <name type="scientific">Aegilops tauschii</name>
    <name type="common">Tausch's goatgrass</name>
    <name type="synonym">Aegilops squarrosa</name>
    <dbReference type="NCBI Taxonomy" id="37682"/>
    <lineage>
        <taxon>Eukaryota</taxon>
        <taxon>Viridiplantae</taxon>
        <taxon>Streptophyta</taxon>
        <taxon>Embryophyta</taxon>
        <taxon>Tracheophyta</taxon>
        <taxon>Spermatophyta</taxon>
        <taxon>Magnoliopsida</taxon>
        <taxon>Liliopsida</taxon>
        <taxon>Poales</taxon>
        <taxon>Poaceae</taxon>
        <taxon>BOP clade</taxon>
        <taxon>Pooideae</taxon>
        <taxon>Triticodae</taxon>
        <taxon>Triticeae</taxon>
        <taxon>Triticinae</taxon>
        <taxon>Aegilops</taxon>
    </lineage>
</organism>
<dbReference type="InterPro" id="IPR050142">
    <property type="entry name" value="MADS-box/MEF2_TF"/>
</dbReference>
<feature type="region of interest" description="Disordered" evidence="6">
    <location>
        <begin position="38"/>
        <end position="89"/>
    </location>
</feature>
<evidence type="ECO:0000256" key="1">
    <source>
        <dbReference type="ARBA" id="ARBA00004123"/>
    </source>
</evidence>
<dbReference type="PANTHER" id="PTHR48019">
    <property type="entry name" value="SERUM RESPONSE FACTOR HOMOLOG"/>
    <property type="match status" value="1"/>
</dbReference>
<protein>
    <submittedName>
        <fullName evidence="7">MADS-box transcription factor 29</fullName>
    </submittedName>
</protein>
<keyword evidence="2" id="KW-0805">Transcription regulation</keyword>
<keyword evidence="5" id="KW-0539">Nucleus</keyword>
<dbReference type="GO" id="GO:0003677">
    <property type="term" value="F:DNA binding"/>
    <property type="evidence" value="ECO:0007669"/>
    <property type="project" value="UniProtKB-KW"/>
</dbReference>
<dbReference type="SUPFAM" id="SSF55455">
    <property type="entry name" value="SRF-like"/>
    <property type="match status" value="1"/>
</dbReference>
<evidence type="ECO:0000256" key="6">
    <source>
        <dbReference type="SAM" id="MobiDB-lite"/>
    </source>
</evidence>
<evidence type="ECO:0000256" key="5">
    <source>
        <dbReference type="ARBA" id="ARBA00023242"/>
    </source>
</evidence>
<evidence type="ECO:0000256" key="2">
    <source>
        <dbReference type="ARBA" id="ARBA00023015"/>
    </source>
</evidence>
<dbReference type="GO" id="GO:0005634">
    <property type="term" value="C:nucleus"/>
    <property type="evidence" value="ECO:0007669"/>
    <property type="project" value="UniProtKB-SubCell"/>
</dbReference>
<feature type="compositionally biased region" description="Low complexity" evidence="6">
    <location>
        <begin position="143"/>
        <end position="153"/>
    </location>
</feature>
<name>N1R5A2_AEGTA</name>
<accession>N1R5A2</accession>
<feature type="compositionally biased region" description="Basic residues" evidence="6">
    <location>
        <begin position="72"/>
        <end position="85"/>
    </location>
</feature>
<dbReference type="EnsemblPlants" id="EMT33382">
    <property type="protein sequence ID" value="EMT33382"/>
    <property type="gene ID" value="F775_11426"/>
</dbReference>
<feature type="compositionally biased region" description="Pro residues" evidence="6">
    <location>
        <begin position="42"/>
        <end position="54"/>
    </location>
</feature>
<reference evidence="7" key="1">
    <citation type="submission" date="2015-06" db="UniProtKB">
        <authorList>
            <consortium name="EnsemblPlants"/>
        </authorList>
    </citation>
    <scope>IDENTIFICATION</scope>
</reference>
<keyword evidence="4" id="KW-0804">Transcription</keyword>
<dbReference type="PROSITE" id="PS50066">
    <property type="entry name" value="MADS_BOX_2"/>
    <property type="match status" value="1"/>
</dbReference>
<dbReference type="GO" id="GO:0003700">
    <property type="term" value="F:DNA-binding transcription factor activity"/>
    <property type="evidence" value="ECO:0007669"/>
    <property type="project" value="InterPro"/>
</dbReference>
<dbReference type="InterPro" id="IPR002487">
    <property type="entry name" value="TF_Kbox"/>
</dbReference>
<proteinExistence type="predicted"/>